<dbReference type="AlphaFoldDB" id="A0A5C3M5G0"/>
<sequence>MHFNAFFASLALAVTFALSANADTIVAFSGSSCDGSAGNTVQCDGSCHQFGGRHSVRTSGGSSHCITFFENTSCSFVEGQGGTAIPGPGACQNVNTGAGVGSFLCAPSTICEV</sequence>
<organism evidence="2 3">
    <name type="scientific">Crucibulum laeve</name>
    <dbReference type="NCBI Taxonomy" id="68775"/>
    <lineage>
        <taxon>Eukaryota</taxon>
        <taxon>Fungi</taxon>
        <taxon>Dikarya</taxon>
        <taxon>Basidiomycota</taxon>
        <taxon>Agaricomycotina</taxon>
        <taxon>Agaricomycetes</taxon>
        <taxon>Agaricomycetidae</taxon>
        <taxon>Agaricales</taxon>
        <taxon>Agaricineae</taxon>
        <taxon>Nidulariaceae</taxon>
        <taxon>Crucibulum</taxon>
    </lineage>
</organism>
<keyword evidence="3" id="KW-1185">Reference proteome</keyword>
<evidence type="ECO:0000256" key="1">
    <source>
        <dbReference type="SAM" id="SignalP"/>
    </source>
</evidence>
<gene>
    <name evidence="2" type="ORF">BDQ12DRAFT_457622</name>
</gene>
<protein>
    <submittedName>
        <fullName evidence="2">Uncharacterized protein</fullName>
    </submittedName>
</protein>
<keyword evidence="1" id="KW-0732">Signal</keyword>
<dbReference type="EMBL" id="ML213596">
    <property type="protein sequence ID" value="TFK40560.1"/>
    <property type="molecule type" value="Genomic_DNA"/>
</dbReference>
<proteinExistence type="predicted"/>
<accession>A0A5C3M5G0</accession>
<feature type="signal peptide" evidence="1">
    <location>
        <begin position="1"/>
        <end position="22"/>
    </location>
</feature>
<evidence type="ECO:0000313" key="3">
    <source>
        <dbReference type="Proteomes" id="UP000308652"/>
    </source>
</evidence>
<reference evidence="2 3" key="1">
    <citation type="journal article" date="2019" name="Nat. Ecol. Evol.">
        <title>Megaphylogeny resolves global patterns of mushroom evolution.</title>
        <authorList>
            <person name="Varga T."/>
            <person name="Krizsan K."/>
            <person name="Foldi C."/>
            <person name="Dima B."/>
            <person name="Sanchez-Garcia M."/>
            <person name="Sanchez-Ramirez S."/>
            <person name="Szollosi G.J."/>
            <person name="Szarkandi J.G."/>
            <person name="Papp V."/>
            <person name="Albert L."/>
            <person name="Andreopoulos W."/>
            <person name="Angelini C."/>
            <person name="Antonin V."/>
            <person name="Barry K.W."/>
            <person name="Bougher N.L."/>
            <person name="Buchanan P."/>
            <person name="Buyck B."/>
            <person name="Bense V."/>
            <person name="Catcheside P."/>
            <person name="Chovatia M."/>
            <person name="Cooper J."/>
            <person name="Damon W."/>
            <person name="Desjardin D."/>
            <person name="Finy P."/>
            <person name="Geml J."/>
            <person name="Haridas S."/>
            <person name="Hughes K."/>
            <person name="Justo A."/>
            <person name="Karasinski D."/>
            <person name="Kautmanova I."/>
            <person name="Kiss B."/>
            <person name="Kocsube S."/>
            <person name="Kotiranta H."/>
            <person name="LaButti K.M."/>
            <person name="Lechner B.E."/>
            <person name="Liimatainen K."/>
            <person name="Lipzen A."/>
            <person name="Lukacs Z."/>
            <person name="Mihaltcheva S."/>
            <person name="Morgado L.N."/>
            <person name="Niskanen T."/>
            <person name="Noordeloos M.E."/>
            <person name="Ohm R.A."/>
            <person name="Ortiz-Santana B."/>
            <person name="Ovrebo C."/>
            <person name="Racz N."/>
            <person name="Riley R."/>
            <person name="Savchenko A."/>
            <person name="Shiryaev A."/>
            <person name="Soop K."/>
            <person name="Spirin V."/>
            <person name="Szebenyi C."/>
            <person name="Tomsovsky M."/>
            <person name="Tulloss R.E."/>
            <person name="Uehling J."/>
            <person name="Grigoriev I.V."/>
            <person name="Vagvolgyi C."/>
            <person name="Papp T."/>
            <person name="Martin F.M."/>
            <person name="Miettinen O."/>
            <person name="Hibbett D.S."/>
            <person name="Nagy L.G."/>
        </authorList>
    </citation>
    <scope>NUCLEOTIDE SEQUENCE [LARGE SCALE GENOMIC DNA]</scope>
    <source>
        <strain evidence="2 3">CBS 166.37</strain>
    </source>
</reference>
<evidence type="ECO:0000313" key="2">
    <source>
        <dbReference type="EMBL" id="TFK40560.1"/>
    </source>
</evidence>
<name>A0A5C3M5G0_9AGAR</name>
<dbReference type="Proteomes" id="UP000308652">
    <property type="component" value="Unassembled WGS sequence"/>
</dbReference>
<feature type="chain" id="PRO_5022666975" evidence="1">
    <location>
        <begin position="23"/>
        <end position="113"/>
    </location>
</feature>
<dbReference type="OrthoDB" id="5429515at2759"/>